<reference evidence="2" key="1">
    <citation type="journal article" date="2023" name="J. Vet. Diagn. Invest.">
        <title>Oxytetracycline-resistant Paenibacillus larvae identified in commercial beekeeping operations in Saskatchewan using pooled honey sampling.</title>
        <authorList>
            <person name="Obshta O."/>
            <person name="Zabrodski M.W."/>
            <person name="Soomro T."/>
            <person name="Wilson G."/>
            <person name="Masood F."/>
            <person name="Thebeau J."/>
            <person name="Silva M.C.B."/>
            <person name="Biganski S."/>
            <person name="Kozii I.V."/>
            <person name="Koziy R.V."/>
            <person name="Raza M.F."/>
            <person name="Jose M.S."/>
            <person name="Simko E."/>
            <person name="Wood S.C."/>
        </authorList>
    </citation>
    <scope>NUCLEOTIDE SEQUENCE</scope>
    <source>
        <strain evidence="2">PL001</strain>
    </source>
</reference>
<accession>A0AAP5JUW2</accession>
<dbReference type="AlphaFoldDB" id="A0AAP5JUW2"/>
<organism evidence="2 3">
    <name type="scientific">Paenibacillus larvae</name>
    <dbReference type="NCBI Taxonomy" id="1464"/>
    <lineage>
        <taxon>Bacteria</taxon>
        <taxon>Bacillati</taxon>
        <taxon>Bacillota</taxon>
        <taxon>Bacilli</taxon>
        <taxon>Bacillales</taxon>
        <taxon>Paenibacillaceae</taxon>
        <taxon>Paenibacillus</taxon>
    </lineage>
</organism>
<reference evidence="2" key="2">
    <citation type="submission" date="2023-03" db="EMBL/GenBank/DDBJ databases">
        <authorList>
            <person name="Obshta O."/>
            <person name="Zabrodski M.W."/>
            <person name="Soomro T."/>
            <person name="Wilson G."/>
            <person name="Masood F."/>
            <person name="Thebeau J."/>
            <person name="Bezerra Da Silva M.C."/>
            <person name="Raza F."/>
            <person name="Biganski S."/>
            <person name="Jose M."/>
            <person name="Camilli M."/>
            <person name="Kozii I.V."/>
            <person name="Kozii R.V."/>
            <person name="Simko E."/>
            <person name="Wood S.C."/>
        </authorList>
    </citation>
    <scope>NUCLEOTIDE SEQUENCE</scope>
    <source>
        <strain evidence="2">PL001</strain>
    </source>
</reference>
<evidence type="ECO:0000256" key="1">
    <source>
        <dbReference type="SAM" id="Coils"/>
    </source>
</evidence>
<keyword evidence="1" id="KW-0175">Coiled coil</keyword>
<evidence type="ECO:0000313" key="3">
    <source>
        <dbReference type="Proteomes" id="UP001259239"/>
    </source>
</evidence>
<dbReference type="RefSeq" id="WP_237087289.1">
    <property type="nucleotide sequence ID" value="NZ_CP121102.1"/>
</dbReference>
<feature type="coiled-coil region" evidence="1">
    <location>
        <begin position="18"/>
        <end position="45"/>
    </location>
</feature>
<gene>
    <name evidence="2" type="ORF">P7H09_13525</name>
</gene>
<sequence>MFTLDRWMGLMPDYYRDIREFEELMKTLGEEARLLEIEKERLLNNQFVLSSDEGAIKRRETELGIQSDPKQESLDFRKKRIINRYSTKPPFTIRYLQERLDYLIGRGRANASVDPQDFVLKVRTKINDASVFREVEHTVHSIKPANLVYHQETSLQDGIGIVEHIYMTPIRRLTKLGSWKVGRTPFAERGKEVLVK</sequence>
<comment type="caution">
    <text evidence="2">The sequence shown here is derived from an EMBL/GenBank/DDBJ whole genome shotgun (WGS) entry which is preliminary data.</text>
</comment>
<proteinExistence type="predicted"/>
<dbReference type="EMBL" id="JARQGV010000004">
    <property type="protein sequence ID" value="MDT2252257.1"/>
    <property type="molecule type" value="Genomic_DNA"/>
</dbReference>
<dbReference type="Pfam" id="PF10076">
    <property type="entry name" value="Phage_Mu_Gp48"/>
    <property type="match status" value="1"/>
</dbReference>
<name>A0AAP5JUW2_9BACL</name>
<dbReference type="InterPro" id="IPR018755">
    <property type="entry name" value="Phage_Mu_Gp48"/>
</dbReference>
<dbReference type="Proteomes" id="UP001259239">
    <property type="component" value="Unassembled WGS sequence"/>
</dbReference>
<evidence type="ECO:0000313" key="2">
    <source>
        <dbReference type="EMBL" id="MDT2252257.1"/>
    </source>
</evidence>
<protein>
    <submittedName>
        <fullName evidence="2">DUF2313 domain-containing protein</fullName>
    </submittedName>
</protein>